<evidence type="ECO:0000256" key="8">
    <source>
        <dbReference type="ARBA" id="ARBA00023326"/>
    </source>
</evidence>
<dbReference type="EMBL" id="KQ947414">
    <property type="protein sequence ID" value="KUJ17833.1"/>
    <property type="molecule type" value="Genomic_DNA"/>
</dbReference>
<dbReference type="InterPro" id="IPR043595">
    <property type="entry name" value="FaeB/C/D"/>
</dbReference>
<evidence type="ECO:0000313" key="11">
    <source>
        <dbReference type="EMBL" id="KUJ17833.1"/>
    </source>
</evidence>
<keyword evidence="12" id="KW-1185">Reference proteome</keyword>
<dbReference type="EC" id="3.1.1.73" evidence="2"/>
<evidence type="ECO:0000313" key="12">
    <source>
        <dbReference type="Proteomes" id="UP000070700"/>
    </source>
</evidence>
<dbReference type="KEGG" id="psco:LY89DRAFT_616141"/>
<dbReference type="GO" id="GO:0005576">
    <property type="term" value="C:extracellular region"/>
    <property type="evidence" value="ECO:0007669"/>
    <property type="project" value="UniProtKB-SubCell"/>
</dbReference>
<feature type="chain" id="PRO_5008268073" description="feruloyl esterase" evidence="10">
    <location>
        <begin position="19"/>
        <end position="300"/>
    </location>
</feature>
<evidence type="ECO:0000256" key="9">
    <source>
        <dbReference type="ARBA" id="ARBA00034075"/>
    </source>
</evidence>
<feature type="signal peptide" evidence="10">
    <location>
        <begin position="1"/>
        <end position="18"/>
    </location>
</feature>
<keyword evidence="8" id="KW-0624">Polysaccharide degradation</keyword>
<protein>
    <recommendedName>
        <fullName evidence="2">feruloyl esterase</fullName>
        <ecNumber evidence="2">3.1.1.73</ecNumber>
    </recommendedName>
</protein>
<evidence type="ECO:0000256" key="5">
    <source>
        <dbReference type="ARBA" id="ARBA00022729"/>
    </source>
</evidence>
<dbReference type="PANTHER" id="PTHR38050:SF2">
    <property type="entry name" value="FERULOYL ESTERASE C-RELATED"/>
    <property type="match status" value="1"/>
</dbReference>
<dbReference type="Proteomes" id="UP000070700">
    <property type="component" value="Unassembled WGS sequence"/>
</dbReference>
<dbReference type="Gene3D" id="3.40.50.1820">
    <property type="entry name" value="alpha/beta hydrolase"/>
    <property type="match status" value="1"/>
</dbReference>
<keyword evidence="6" id="KW-0378">Hydrolase</keyword>
<accession>A0A194XCD3</accession>
<evidence type="ECO:0000256" key="4">
    <source>
        <dbReference type="ARBA" id="ARBA00022651"/>
    </source>
</evidence>
<dbReference type="RefSeq" id="XP_018072188.1">
    <property type="nucleotide sequence ID" value="XM_018210753.1"/>
</dbReference>
<dbReference type="InterPro" id="IPR029058">
    <property type="entry name" value="AB_hydrolase_fold"/>
</dbReference>
<evidence type="ECO:0000256" key="1">
    <source>
        <dbReference type="ARBA" id="ARBA00004613"/>
    </source>
</evidence>
<sequence>MFQKFIGLLRVLAASSQLQPFQNITIQSSGIDRYYLLTLPPNFDSAVPTPVIFSFHGGGDTANEQFELSQISNPEFNDFAIAVYPNGIKKTWEGVPKVKTNDIQFTSDIITNLSSKYTIDTSRIFATGKSDGGGFCNVLACDPVLSTQIAAFAPVSGAFYVKNETACKPETITIPCNPGRTKIPMLEFHGGEDNVIRYDGGGRKKECLPSIPHWIHDWARRDGLSVKNESMELKGTNDTVVYEWGSGDDEGLVKHVFDSSIKHDWPSTVNSSDNTRTGHERASFNATPIIIEFFKKHQLA</sequence>
<dbReference type="GO" id="GO:0045493">
    <property type="term" value="P:xylan catabolic process"/>
    <property type="evidence" value="ECO:0007669"/>
    <property type="project" value="UniProtKB-KW"/>
</dbReference>
<dbReference type="InParanoid" id="A0A194XCD3"/>
<evidence type="ECO:0000256" key="10">
    <source>
        <dbReference type="SAM" id="SignalP"/>
    </source>
</evidence>
<keyword evidence="7" id="KW-0119">Carbohydrate metabolism</keyword>
<name>A0A194XCD3_MOLSC</name>
<dbReference type="AlphaFoldDB" id="A0A194XCD3"/>
<keyword evidence="5 10" id="KW-0732">Signal</keyword>
<comment type="subcellular location">
    <subcellularLocation>
        <location evidence="1">Secreted</location>
    </subcellularLocation>
</comment>
<dbReference type="SUPFAM" id="SSF53474">
    <property type="entry name" value="alpha/beta-Hydrolases"/>
    <property type="match status" value="1"/>
</dbReference>
<dbReference type="GO" id="GO:0030600">
    <property type="term" value="F:feruloyl esterase activity"/>
    <property type="evidence" value="ECO:0007669"/>
    <property type="project" value="UniProtKB-EC"/>
</dbReference>
<proteinExistence type="predicted"/>
<evidence type="ECO:0000256" key="7">
    <source>
        <dbReference type="ARBA" id="ARBA00023277"/>
    </source>
</evidence>
<comment type="catalytic activity">
    <reaction evidence="9">
        <text>feruloyl-polysaccharide + H2O = ferulate + polysaccharide.</text>
        <dbReference type="EC" id="3.1.1.73"/>
    </reaction>
</comment>
<dbReference type="GeneID" id="28820479"/>
<evidence type="ECO:0000256" key="3">
    <source>
        <dbReference type="ARBA" id="ARBA00022525"/>
    </source>
</evidence>
<keyword evidence="3" id="KW-0964">Secreted</keyword>
<evidence type="ECO:0000256" key="6">
    <source>
        <dbReference type="ARBA" id="ARBA00022801"/>
    </source>
</evidence>
<reference evidence="11 12" key="1">
    <citation type="submission" date="2015-10" db="EMBL/GenBank/DDBJ databases">
        <title>Full genome of DAOMC 229536 Phialocephala scopiformis, a fungal endophyte of spruce producing the potent anti-insectan compound rugulosin.</title>
        <authorList>
            <consortium name="DOE Joint Genome Institute"/>
            <person name="Walker A.K."/>
            <person name="Frasz S.L."/>
            <person name="Seifert K.A."/>
            <person name="Miller J.D."/>
            <person name="Mondo S.J."/>
            <person name="Labutti K."/>
            <person name="Lipzen A."/>
            <person name="Dockter R."/>
            <person name="Kennedy M."/>
            <person name="Grigoriev I.V."/>
            <person name="Spatafora J.W."/>
        </authorList>
    </citation>
    <scope>NUCLEOTIDE SEQUENCE [LARGE SCALE GENOMIC DNA]</scope>
    <source>
        <strain evidence="11 12">CBS 120377</strain>
    </source>
</reference>
<keyword evidence="4" id="KW-0858">Xylan degradation</keyword>
<evidence type="ECO:0000256" key="2">
    <source>
        <dbReference type="ARBA" id="ARBA00013091"/>
    </source>
</evidence>
<dbReference type="OrthoDB" id="424610at2759"/>
<dbReference type="PANTHER" id="PTHR38050">
    <property type="match status" value="1"/>
</dbReference>
<organism evidence="11 12">
    <name type="scientific">Mollisia scopiformis</name>
    <name type="common">Conifer needle endophyte fungus</name>
    <name type="synonym">Phialocephala scopiformis</name>
    <dbReference type="NCBI Taxonomy" id="149040"/>
    <lineage>
        <taxon>Eukaryota</taxon>
        <taxon>Fungi</taxon>
        <taxon>Dikarya</taxon>
        <taxon>Ascomycota</taxon>
        <taxon>Pezizomycotina</taxon>
        <taxon>Leotiomycetes</taxon>
        <taxon>Helotiales</taxon>
        <taxon>Mollisiaceae</taxon>
        <taxon>Mollisia</taxon>
    </lineage>
</organism>
<gene>
    <name evidence="11" type="ORF">LY89DRAFT_616141</name>
</gene>